<feature type="domain" description="Radical SAM core" evidence="9">
    <location>
        <begin position="33"/>
        <end position="236"/>
    </location>
</feature>
<dbReference type="EMBL" id="JARYZI010000001">
    <property type="protein sequence ID" value="MDH8677025.1"/>
    <property type="molecule type" value="Genomic_DNA"/>
</dbReference>
<evidence type="ECO:0000256" key="2">
    <source>
        <dbReference type="ARBA" id="ARBA00009777"/>
    </source>
</evidence>
<evidence type="ECO:0000256" key="7">
    <source>
        <dbReference type="ARBA" id="ARBA00023004"/>
    </source>
</evidence>
<dbReference type="Pfam" id="PF04055">
    <property type="entry name" value="Radical_SAM"/>
    <property type="match status" value="1"/>
</dbReference>
<dbReference type="InterPro" id="IPR001989">
    <property type="entry name" value="Radical_activat_CS"/>
</dbReference>
<evidence type="ECO:0000313" key="11">
    <source>
        <dbReference type="Proteomes" id="UP001158045"/>
    </source>
</evidence>
<dbReference type="SFLD" id="SFLDG01066">
    <property type="entry name" value="organic_radical-activating_enz"/>
    <property type="match status" value="1"/>
</dbReference>
<evidence type="ECO:0000259" key="9">
    <source>
        <dbReference type="PROSITE" id="PS51918"/>
    </source>
</evidence>
<keyword evidence="8" id="KW-0411">Iron-sulfur</keyword>
<comment type="similarity">
    <text evidence="2">Belongs to the organic radical-activating enzymes family.</text>
</comment>
<evidence type="ECO:0000256" key="3">
    <source>
        <dbReference type="ARBA" id="ARBA00022485"/>
    </source>
</evidence>
<evidence type="ECO:0000256" key="5">
    <source>
        <dbReference type="ARBA" id="ARBA00022723"/>
    </source>
</evidence>
<reference evidence="10 11" key="1">
    <citation type="submission" date="2023-04" db="EMBL/GenBank/DDBJ databases">
        <title>Fusibacter bizertensis strain WBS, isolated from littoral bottom sediments of the Arctic seas - biochemical and genomic analysis.</title>
        <authorList>
            <person name="Brioukhanov A.L."/>
        </authorList>
    </citation>
    <scope>NUCLEOTIDE SEQUENCE [LARGE SCALE GENOMIC DNA]</scope>
    <source>
        <strain evidence="10 11">WBS</strain>
    </source>
</reference>
<dbReference type="SUPFAM" id="SSF102114">
    <property type="entry name" value="Radical SAM enzymes"/>
    <property type="match status" value="1"/>
</dbReference>
<comment type="cofactor">
    <cofactor evidence="1">
        <name>[4Fe-4S] cluster</name>
        <dbReference type="ChEBI" id="CHEBI:49883"/>
    </cofactor>
</comment>
<dbReference type="PANTHER" id="PTHR30352:SF5">
    <property type="entry name" value="PYRUVATE FORMATE-LYASE 1-ACTIVATING ENZYME"/>
    <property type="match status" value="1"/>
</dbReference>
<proteinExistence type="inferred from homology"/>
<dbReference type="InterPro" id="IPR058240">
    <property type="entry name" value="rSAM_sf"/>
</dbReference>
<keyword evidence="4" id="KW-0949">S-adenosyl-L-methionine</keyword>
<keyword evidence="6" id="KW-0560">Oxidoreductase</keyword>
<dbReference type="SFLD" id="SFLDS00029">
    <property type="entry name" value="Radical_SAM"/>
    <property type="match status" value="1"/>
</dbReference>
<evidence type="ECO:0000256" key="1">
    <source>
        <dbReference type="ARBA" id="ARBA00001966"/>
    </source>
</evidence>
<gene>
    <name evidence="10" type="ORF">QE109_02635</name>
</gene>
<dbReference type="Proteomes" id="UP001158045">
    <property type="component" value="Unassembled WGS sequence"/>
</dbReference>
<evidence type="ECO:0000256" key="4">
    <source>
        <dbReference type="ARBA" id="ARBA00022691"/>
    </source>
</evidence>
<dbReference type="InterPro" id="IPR007197">
    <property type="entry name" value="rSAM"/>
</dbReference>
<dbReference type="PANTHER" id="PTHR30352">
    <property type="entry name" value="PYRUVATE FORMATE-LYASE-ACTIVATING ENZYME"/>
    <property type="match status" value="1"/>
</dbReference>
<evidence type="ECO:0000256" key="6">
    <source>
        <dbReference type="ARBA" id="ARBA00023002"/>
    </source>
</evidence>
<organism evidence="10 11">
    <name type="scientific">Fusibacter bizertensis</name>
    <dbReference type="NCBI Taxonomy" id="1488331"/>
    <lineage>
        <taxon>Bacteria</taxon>
        <taxon>Bacillati</taxon>
        <taxon>Bacillota</taxon>
        <taxon>Clostridia</taxon>
        <taxon>Eubacteriales</taxon>
        <taxon>Eubacteriales Family XII. Incertae Sedis</taxon>
        <taxon>Fusibacter</taxon>
    </lineage>
</organism>
<dbReference type="CDD" id="cd01335">
    <property type="entry name" value="Radical_SAM"/>
    <property type="match status" value="1"/>
</dbReference>
<dbReference type="PROSITE" id="PS01087">
    <property type="entry name" value="RADICAL_ACTIVATING"/>
    <property type="match status" value="1"/>
</dbReference>
<keyword evidence="11" id="KW-1185">Reference proteome</keyword>
<dbReference type="Gene3D" id="3.20.20.70">
    <property type="entry name" value="Aldolase class I"/>
    <property type="match status" value="1"/>
</dbReference>
<dbReference type="InterPro" id="IPR013785">
    <property type="entry name" value="Aldolase_TIM"/>
</dbReference>
<keyword evidence="5" id="KW-0479">Metal-binding</keyword>
<keyword evidence="7" id="KW-0408">Iron</keyword>
<protein>
    <submittedName>
        <fullName evidence="10">Radical SAM protein</fullName>
    </submittedName>
</protein>
<evidence type="ECO:0000313" key="10">
    <source>
        <dbReference type="EMBL" id="MDH8677025.1"/>
    </source>
</evidence>
<dbReference type="PROSITE" id="PS51918">
    <property type="entry name" value="RADICAL_SAM"/>
    <property type="match status" value="1"/>
</dbReference>
<sequence length="236" mass="26703">MLVQETLEAYDLETYELDAYELEVYKIETLGALDGPGLRTVIFLQGCPMRCQYCHNADSWLANAGKGTMMRALSLYELVLRYKPYYKDKGGVTFSGGEALLQAKGLLPLVKALKSVGIHTALDTSGSIISDDTQNLMDAIDLVILDIKATDEALHQTLTKHSLKNPLATLATLKAQNKPYWIRQVVLKGINDTDAHLSQLDELTAHPTRERLERLPYHSMGQEKWEEWQMVFRREF</sequence>
<name>A0ABT6N9D3_9FIRM</name>
<evidence type="ECO:0000256" key="8">
    <source>
        <dbReference type="ARBA" id="ARBA00023014"/>
    </source>
</evidence>
<accession>A0ABT6N9D3</accession>
<dbReference type="InterPro" id="IPR034457">
    <property type="entry name" value="Organic_radical-activating"/>
</dbReference>
<comment type="caution">
    <text evidence="10">The sequence shown here is derived from an EMBL/GenBank/DDBJ whole genome shotgun (WGS) entry which is preliminary data.</text>
</comment>
<dbReference type="RefSeq" id="WP_281092823.1">
    <property type="nucleotide sequence ID" value="NZ_JARYZI010000001.1"/>
</dbReference>
<keyword evidence="3" id="KW-0004">4Fe-4S</keyword>